<dbReference type="GO" id="GO:0016020">
    <property type="term" value="C:membrane"/>
    <property type="evidence" value="ECO:0007669"/>
    <property type="project" value="TreeGrafter"/>
</dbReference>
<dbReference type="eggNOG" id="KOG3773">
    <property type="taxonomic scope" value="Eukaryota"/>
</dbReference>
<keyword evidence="3" id="KW-0472">Membrane</keyword>
<gene>
    <name evidence="5" type="ORF">SARC_04523</name>
</gene>
<dbReference type="OrthoDB" id="197155at2759"/>
<organism evidence="5 6">
    <name type="scientific">Sphaeroforma arctica JP610</name>
    <dbReference type="NCBI Taxonomy" id="667725"/>
    <lineage>
        <taxon>Eukaryota</taxon>
        <taxon>Ichthyosporea</taxon>
        <taxon>Ichthyophonida</taxon>
        <taxon>Sphaeroforma</taxon>
    </lineage>
</organism>
<keyword evidence="3" id="KW-1133">Transmembrane helix</keyword>
<proteinExistence type="predicted"/>
<dbReference type="GO" id="GO:0005811">
    <property type="term" value="C:lipid droplet"/>
    <property type="evidence" value="ECO:0007669"/>
    <property type="project" value="TreeGrafter"/>
</dbReference>
<dbReference type="GO" id="GO:0005737">
    <property type="term" value="C:cytoplasm"/>
    <property type="evidence" value="ECO:0007669"/>
    <property type="project" value="TreeGrafter"/>
</dbReference>
<dbReference type="PANTHER" id="PTHR12406">
    <property type="entry name" value="CALCIUM-INDEPENDENT PHOSPHOLIPASE A2 IPLA2 -RELATED"/>
    <property type="match status" value="1"/>
</dbReference>
<dbReference type="Proteomes" id="UP000054560">
    <property type="component" value="Unassembled WGS sequence"/>
</dbReference>
<dbReference type="EMBL" id="KQ241855">
    <property type="protein sequence ID" value="KNC83191.1"/>
    <property type="molecule type" value="Genomic_DNA"/>
</dbReference>
<dbReference type="STRING" id="667725.A0A0L0G2Z3"/>
<name>A0A0L0G2Z3_9EUKA</name>
<keyword evidence="2" id="KW-0378">Hydrolase</keyword>
<dbReference type="PANTHER" id="PTHR12406:SF42">
    <property type="entry name" value="PNPLA DOMAIN-CONTAINING PROTEIN"/>
    <property type="match status" value="1"/>
</dbReference>
<dbReference type="InterPro" id="IPR016035">
    <property type="entry name" value="Acyl_Trfase/lysoPLipase"/>
</dbReference>
<feature type="active site" description="Proton acceptor" evidence="2">
    <location>
        <position position="179"/>
    </location>
</feature>
<sequence>MSIFVSLFTPIKYLTQVHGKPELSFSFAACGWLKMYHFGVAMALQRYELDKKAKFVGSSAGALTAAAILVDVDFISLKEYTLGCIRDVREPVLNMNAFRLRKYIVDIVDQKLGPKEFKHYQQQLEERMEVAVTALPGCHGFRYSKYTDYDHFKDVLLASCTAPPIAGFPFVLDGTLVADGGLADFQPLLDENTITVSPFYFHRTDIKPSQFIPAWWACYPGTEDEFEQLFRLGYEDAVTWIEANGYERPQNYEAPYWLSDCKGVHLNGKVVDEYPDDMPLEHEQQQREMTDMMRDVETALEQGAPEQSQFILDQAKSAILHEKYRARHHTKHIKKYRRRSTISIPRPVGNMSQILNVVFMLFIFGIVKPLTYLFLYLELMAVTYYALLRLITHDILPFKRRSRRTAYEHFLSLFRSLMSIQLLARAIVGPTVDIDSEKLFSQSIVYRVMMFFL</sequence>
<feature type="domain" description="PNPLA" evidence="4">
    <location>
        <begin position="25"/>
        <end position="192"/>
    </location>
</feature>
<feature type="short sequence motif" description="GXSXG" evidence="2">
    <location>
        <begin position="57"/>
        <end position="61"/>
    </location>
</feature>
<dbReference type="AlphaFoldDB" id="A0A0L0G2Z3"/>
<feature type="active site" description="Nucleophile" evidence="2">
    <location>
        <position position="59"/>
    </location>
</feature>
<accession>A0A0L0G2Z3</accession>
<dbReference type="PROSITE" id="PS51635">
    <property type="entry name" value="PNPLA"/>
    <property type="match status" value="1"/>
</dbReference>
<dbReference type="GeneID" id="25905027"/>
<evidence type="ECO:0000256" key="1">
    <source>
        <dbReference type="ARBA" id="ARBA00023098"/>
    </source>
</evidence>
<dbReference type="GO" id="GO:0004806">
    <property type="term" value="F:triacylglycerol lipase activity"/>
    <property type="evidence" value="ECO:0007669"/>
    <property type="project" value="TreeGrafter"/>
</dbReference>
<keyword evidence="1 2" id="KW-0443">Lipid metabolism</keyword>
<dbReference type="GO" id="GO:0055088">
    <property type="term" value="P:lipid homeostasis"/>
    <property type="evidence" value="ECO:0007669"/>
    <property type="project" value="TreeGrafter"/>
</dbReference>
<evidence type="ECO:0000256" key="2">
    <source>
        <dbReference type="PROSITE-ProRule" id="PRU01161"/>
    </source>
</evidence>
<dbReference type="Pfam" id="PF01734">
    <property type="entry name" value="Patatin"/>
    <property type="match status" value="1"/>
</dbReference>
<comment type="caution">
    <text evidence="2">Lacks conserved residue(s) required for the propagation of feature annotation.</text>
</comment>
<dbReference type="InterPro" id="IPR002641">
    <property type="entry name" value="PNPLA_dom"/>
</dbReference>
<feature type="short sequence motif" description="DGA/G" evidence="2">
    <location>
        <begin position="179"/>
        <end position="181"/>
    </location>
</feature>
<evidence type="ECO:0000256" key="3">
    <source>
        <dbReference type="SAM" id="Phobius"/>
    </source>
</evidence>
<dbReference type="RefSeq" id="XP_014157093.1">
    <property type="nucleotide sequence ID" value="XM_014301618.1"/>
</dbReference>
<dbReference type="SUPFAM" id="SSF52151">
    <property type="entry name" value="FabD/lysophospholipase-like"/>
    <property type="match status" value="1"/>
</dbReference>
<dbReference type="GO" id="GO:0019433">
    <property type="term" value="P:triglyceride catabolic process"/>
    <property type="evidence" value="ECO:0007669"/>
    <property type="project" value="TreeGrafter"/>
</dbReference>
<keyword evidence="2" id="KW-0442">Lipid degradation</keyword>
<keyword evidence="6" id="KW-1185">Reference proteome</keyword>
<evidence type="ECO:0000313" key="5">
    <source>
        <dbReference type="EMBL" id="KNC83191.1"/>
    </source>
</evidence>
<evidence type="ECO:0000313" key="6">
    <source>
        <dbReference type="Proteomes" id="UP000054560"/>
    </source>
</evidence>
<feature type="transmembrane region" description="Helical" evidence="3">
    <location>
        <begin position="347"/>
        <end position="367"/>
    </location>
</feature>
<evidence type="ECO:0000259" key="4">
    <source>
        <dbReference type="PROSITE" id="PS51635"/>
    </source>
</evidence>
<protein>
    <recommendedName>
        <fullName evidence="4">PNPLA domain-containing protein</fullName>
    </recommendedName>
</protein>
<dbReference type="InterPro" id="IPR033562">
    <property type="entry name" value="PLPL"/>
</dbReference>
<reference evidence="5 6" key="1">
    <citation type="submission" date="2011-02" db="EMBL/GenBank/DDBJ databases">
        <title>The Genome Sequence of Sphaeroforma arctica JP610.</title>
        <authorList>
            <consortium name="The Broad Institute Genome Sequencing Platform"/>
            <person name="Russ C."/>
            <person name="Cuomo C."/>
            <person name="Young S.K."/>
            <person name="Zeng Q."/>
            <person name="Gargeya S."/>
            <person name="Alvarado L."/>
            <person name="Berlin A."/>
            <person name="Chapman S.B."/>
            <person name="Chen Z."/>
            <person name="Freedman E."/>
            <person name="Gellesch M."/>
            <person name="Goldberg J."/>
            <person name="Griggs A."/>
            <person name="Gujja S."/>
            <person name="Heilman E."/>
            <person name="Heiman D."/>
            <person name="Howarth C."/>
            <person name="Mehta T."/>
            <person name="Neiman D."/>
            <person name="Pearson M."/>
            <person name="Roberts A."/>
            <person name="Saif S."/>
            <person name="Shea T."/>
            <person name="Shenoy N."/>
            <person name="Sisk P."/>
            <person name="Stolte C."/>
            <person name="Sykes S."/>
            <person name="White J."/>
            <person name="Yandava C."/>
            <person name="Burger G."/>
            <person name="Gray M.W."/>
            <person name="Holland P.W.H."/>
            <person name="King N."/>
            <person name="Lang F.B.F."/>
            <person name="Roger A.J."/>
            <person name="Ruiz-Trillo I."/>
            <person name="Haas B."/>
            <person name="Nusbaum C."/>
            <person name="Birren B."/>
        </authorList>
    </citation>
    <scope>NUCLEOTIDE SEQUENCE [LARGE SCALE GENOMIC DNA]</scope>
    <source>
        <strain evidence="5 6">JP610</strain>
    </source>
</reference>
<keyword evidence="3" id="KW-0812">Transmembrane</keyword>